<evidence type="ECO:0000313" key="2">
    <source>
        <dbReference type="Proteomes" id="UP000289411"/>
    </source>
</evidence>
<dbReference type="OrthoDB" id="7257695at2"/>
<dbReference type="EMBL" id="QYBC01000021">
    <property type="protein sequence ID" value="RYB02353.1"/>
    <property type="molecule type" value="Genomic_DNA"/>
</dbReference>
<comment type="caution">
    <text evidence="1">The sequence shown here is derived from an EMBL/GenBank/DDBJ whole genome shotgun (WGS) entry which is preliminary data.</text>
</comment>
<dbReference type="Gene3D" id="3.40.50.1820">
    <property type="entry name" value="alpha/beta hydrolase"/>
    <property type="match status" value="1"/>
</dbReference>
<proteinExistence type="predicted"/>
<reference evidence="1 2" key="1">
    <citation type="submission" date="2018-09" db="EMBL/GenBank/DDBJ databases">
        <authorList>
            <person name="Grouzdev D.S."/>
            <person name="Krutkina M.S."/>
        </authorList>
    </citation>
    <scope>NUCLEOTIDE SEQUENCE [LARGE SCALE GENOMIC DNA]</scope>
    <source>
        <strain evidence="1 2">RmlP001</strain>
    </source>
</reference>
<keyword evidence="1" id="KW-0378">Hydrolase</keyword>
<dbReference type="InterPro" id="IPR029058">
    <property type="entry name" value="AB_hydrolase_fold"/>
</dbReference>
<name>A0A4Q2R938_9HYPH</name>
<gene>
    <name evidence="1" type="ORF">D3272_21730</name>
</gene>
<sequence>MLPGGAGTVGIGADGTVARPDNVVIRTAPLWLGRGYALLIADAGENLRGARAGTAYGGAVAALVAAAHAAVPGPAVLVGTSQGAIAAVNGAGRADVAGLVLLEAVSRLGGSGETVFEARPAAVAAPVLVVANGADRCPVTPPGDAARVAAAFTGASRVDVLRLAGPDAGGRDCGSLSAHGYRGVEGEMVERVAGWLERLRLR</sequence>
<organism evidence="1 2">
    <name type="scientific">Lichenibacterium ramalinae</name>
    <dbReference type="NCBI Taxonomy" id="2316527"/>
    <lineage>
        <taxon>Bacteria</taxon>
        <taxon>Pseudomonadati</taxon>
        <taxon>Pseudomonadota</taxon>
        <taxon>Alphaproteobacteria</taxon>
        <taxon>Hyphomicrobiales</taxon>
        <taxon>Lichenihabitantaceae</taxon>
        <taxon>Lichenibacterium</taxon>
    </lineage>
</organism>
<accession>A0A4Q2R938</accession>
<dbReference type="SUPFAM" id="SSF53474">
    <property type="entry name" value="alpha/beta-Hydrolases"/>
    <property type="match status" value="1"/>
</dbReference>
<protein>
    <submittedName>
        <fullName evidence="1">Alpha/beta hydrolase</fullName>
    </submittedName>
</protein>
<evidence type="ECO:0000313" key="1">
    <source>
        <dbReference type="EMBL" id="RYB02353.1"/>
    </source>
</evidence>
<dbReference type="AlphaFoldDB" id="A0A4Q2R938"/>
<dbReference type="Proteomes" id="UP000289411">
    <property type="component" value="Unassembled WGS sequence"/>
</dbReference>
<dbReference type="GO" id="GO:0016787">
    <property type="term" value="F:hydrolase activity"/>
    <property type="evidence" value="ECO:0007669"/>
    <property type="project" value="UniProtKB-KW"/>
</dbReference>
<keyword evidence="2" id="KW-1185">Reference proteome</keyword>
<reference evidence="1 2" key="2">
    <citation type="submission" date="2019-02" db="EMBL/GenBank/DDBJ databases">
        <title>'Lichenibacterium ramalinii' gen. nov. sp. nov., 'Lichenibacterium minor' gen. nov. sp. nov.</title>
        <authorList>
            <person name="Pankratov T."/>
        </authorList>
    </citation>
    <scope>NUCLEOTIDE SEQUENCE [LARGE SCALE GENOMIC DNA]</scope>
    <source>
        <strain evidence="1 2">RmlP001</strain>
    </source>
</reference>